<gene>
    <name evidence="2" type="ORF">Ark11_1428</name>
</gene>
<dbReference type="Proteomes" id="UP000198651">
    <property type="component" value="Chromosome I"/>
</dbReference>
<evidence type="ECO:0000256" key="1">
    <source>
        <dbReference type="SAM" id="Phobius"/>
    </source>
</evidence>
<protein>
    <submittedName>
        <fullName evidence="2">Putative membrane protein</fullName>
    </submittedName>
</protein>
<evidence type="ECO:0000313" key="3">
    <source>
        <dbReference type="Proteomes" id="UP000198651"/>
    </source>
</evidence>
<accession>A0A0S4M376</accession>
<keyword evidence="3" id="KW-1185">Reference proteome</keyword>
<evidence type="ECO:0000313" key="2">
    <source>
        <dbReference type="EMBL" id="CUT18227.1"/>
    </source>
</evidence>
<dbReference type="RefSeq" id="WP_092490639.1">
    <property type="nucleotide sequence ID" value="NZ_LN906597.1"/>
</dbReference>
<dbReference type="AlphaFoldDB" id="A0A0S4M376"/>
<feature type="transmembrane region" description="Helical" evidence="1">
    <location>
        <begin position="243"/>
        <end position="262"/>
    </location>
</feature>
<organism evidence="2 3">
    <name type="scientific">Candidatus Ichthyocystis hellenicum</name>
    <dbReference type="NCBI Taxonomy" id="1561003"/>
    <lineage>
        <taxon>Bacteria</taxon>
        <taxon>Pseudomonadati</taxon>
        <taxon>Pseudomonadota</taxon>
        <taxon>Betaproteobacteria</taxon>
        <taxon>Burkholderiales</taxon>
        <taxon>Candidatus Ichthyocystis</taxon>
    </lineage>
</organism>
<name>A0A0S4M376_9BURK</name>
<reference evidence="3" key="1">
    <citation type="submission" date="2015-11" db="EMBL/GenBank/DDBJ databases">
        <authorList>
            <person name="Seth-Smith H.M.B."/>
        </authorList>
    </citation>
    <scope>NUCLEOTIDE SEQUENCE [LARGE SCALE GENOMIC DNA]</scope>
    <source>
        <strain evidence="3">2013Ark11</strain>
    </source>
</reference>
<keyword evidence="1" id="KW-0812">Transmembrane</keyword>
<keyword evidence="1" id="KW-1133">Transmembrane helix</keyword>
<proteinExistence type="predicted"/>
<keyword evidence="1" id="KW-0472">Membrane</keyword>
<dbReference type="EMBL" id="LN906597">
    <property type="protein sequence ID" value="CUT18227.1"/>
    <property type="molecule type" value="Genomic_DNA"/>
</dbReference>
<sequence>MVISNVNSFNKVDDSTECTSSAIDVQSCSSLRCISQDVADDGSVIKGNFSALKRTIVFISKSLMASSLFGYFIDGVAGQKMINNVFTDESFDEERFPSVLLSASRVCDFIVLKLNIERISVDYPLVFEQLGLSDYDVGKELISSFGMDRIVTSSAFSNNELHDSFSRVYHYYSSIRNGLLSQGVDSDDYINFYYSHVDNCGRIHLGGCKDLSDFFVFEEPTNDLVCPSPSISPSVLSKKGAEIISIATVLIFSMLFLLLACFRLKKRIFGGYPSKYIKKDSHRIKDLELVRSPVDYLPSLQMSDMDSGRKIVMSSIEIEQL</sequence>